<dbReference type="InterPro" id="IPR037175">
    <property type="entry name" value="KFase_sf"/>
</dbReference>
<dbReference type="GO" id="GO:0004061">
    <property type="term" value="F:arylformamidase activity"/>
    <property type="evidence" value="ECO:0007669"/>
    <property type="project" value="InterPro"/>
</dbReference>
<sequence length="275" mass="31106">MKLVDLSHPWNMHTPGWIGYPGPKIYYTQTLQSNRIVSQRVETSLHVGTHLDGPMHAADGAGDIASLPLTKLIHEGAIVDISDEVGDWDIITPKQITDKVEVKKGDIIIIHTGYHRYYQGKPQQDLTRYFCMHPGGTQDLAAWMHDMQISWWGIDAGSGDHPMNTTIRYMRPDLTRRFEEKVGMPVGQFFGEYEYRHHKSGRLVKEEIFPMHYLAFPEGCIHAENVGGDIEKVLNERCIIGAFPWKFEGGEACPCRIIAFFDVGALSVEELQSAL</sequence>
<protein>
    <submittedName>
        <fullName evidence="1">Cyclase family protein</fullName>
    </submittedName>
</protein>
<dbReference type="Pfam" id="PF04199">
    <property type="entry name" value="Cyclase"/>
    <property type="match status" value="1"/>
</dbReference>
<evidence type="ECO:0000313" key="2">
    <source>
        <dbReference type="Proteomes" id="UP000772181"/>
    </source>
</evidence>
<evidence type="ECO:0000313" key="1">
    <source>
        <dbReference type="EMBL" id="MBI4595463.1"/>
    </source>
</evidence>
<dbReference type="Gene3D" id="3.50.30.50">
    <property type="entry name" value="Putative cyclase"/>
    <property type="match status" value="1"/>
</dbReference>
<dbReference type="AlphaFoldDB" id="A0A933GLB6"/>
<proteinExistence type="predicted"/>
<gene>
    <name evidence="1" type="ORF">HY730_03690</name>
</gene>
<comment type="caution">
    <text evidence="1">The sequence shown here is derived from an EMBL/GenBank/DDBJ whole genome shotgun (WGS) entry which is preliminary data.</text>
</comment>
<dbReference type="EMBL" id="JACQWF010000166">
    <property type="protein sequence ID" value="MBI4595463.1"/>
    <property type="molecule type" value="Genomic_DNA"/>
</dbReference>
<accession>A0A933GLB6</accession>
<dbReference type="InterPro" id="IPR007325">
    <property type="entry name" value="KFase/CYL"/>
</dbReference>
<dbReference type="Proteomes" id="UP000772181">
    <property type="component" value="Unassembled WGS sequence"/>
</dbReference>
<dbReference type="PANTHER" id="PTHR31118:SF32">
    <property type="entry name" value="KYNURENINE FORMAMIDASE"/>
    <property type="match status" value="1"/>
</dbReference>
<dbReference type="SUPFAM" id="SSF102198">
    <property type="entry name" value="Putative cyclase"/>
    <property type="match status" value="1"/>
</dbReference>
<dbReference type="PANTHER" id="PTHR31118">
    <property type="entry name" value="CYCLASE-LIKE PROTEIN 2"/>
    <property type="match status" value="1"/>
</dbReference>
<organism evidence="1 2">
    <name type="scientific">Tectimicrobiota bacterium</name>
    <dbReference type="NCBI Taxonomy" id="2528274"/>
    <lineage>
        <taxon>Bacteria</taxon>
        <taxon>Pseudomonadati</taxon>
        <taxon>Nitrospinota/Tectimicrobiota group</taxon>
        <taxon>Candidatus Tectimicrobiota</taxon>
    </lineage>
</organism>
<dbReference type="GO" id="GO:0019441">
    <property type="term" value="P:L-tryptophan catabolic process to kynurenine"/>
    <property type="evidence" value="ECO:0007669"/>
    <property type="project" value="InterPro"/>
</dbReference>
<reference evidence="1" key="1">
    <citation type="submission" date="2020-07" db="EMBL/GenBank/DDBJ databases">
        <title>Huge and variable diversity of episymbiotic CPR bacteria and DPANN archaea in groundwater ecosystems.</title>
        <authorList>
            <person name="He C.Y."/>
            <person name="Keren R."/>
            <person name="Whittaker M."/>
            <person name="Farag I.F."/>
            <person name="Doudna J."/>
            <person name="Cate J.H.D."/>
            <person name="Banfield J.F."/>
        </authorList>
    </citation>
    <scope>NUCLEOTIDE SEQUENCE</scope>
    <source>
        <strain evidence="1">NC_groundwater_1482_Ag_S-0.65um_47_24</strain>
    </source>
</reference>
<name>A0A933GLB6_UNCTE</name>